<accession>A0A3B0UAF2</accession>
<name>A0A3B0UAF2_9ZZZZ</name>
<evidence type="ECO:0000256" key="4">
    <source>
        <dbReference type="ARBA" id="ARBA00023136"/>
    </source>
</evidence>
<dbReference type="Pfam" id="PF00146">
    <property type="entry name" value="NADHdh"/>
    <property type="match status" value="1"/>
</dbReference>
<dbReference type="InterPro" id="IPR001694">
    <property type="entry name" value="NADH_UbQ_OxRdtase_su1/FPO"/>
</dbReference>
<feature type="transmembrane region" description="Helical" evidence="5">
    <location>
        <begin position="50"/>
        <end position="68"/>
    </location>
</feature>
<keyword evidence="3 5" id="KW-1133">Transmembrane helix</keyword>
<feature type="transmembrane region" description="Helical" evidence="5">
    <location>
        <begin position="6"/>
        <end position="29"/>
    </location>
</feature>
<sequence>SGTWLMFSSPFAFIAAVMAMLGMFGYSPFDVVIAPAELASGPASENGGKYLFTMMSSGSVFAFVKLTLYVDLFLGGADNIIVLLLKTFALYLIPVLYSNTSVRYRTEQSIRWFWGWPAFFGLLAILQAVIF</sequence>
<comment type="subcellular location">
    <subcellularLocation>
        <location evidence="1">Membrane</location>
        <topology evidence="1">Multi-pass membrane protein</topology>
    </subcellularLocation>
</comment>
<proteinExistence type="predicted"/>
<dbReference type="PANTHER" id="PTHR43359">
    <property type="entry name" value="FORMATE HYDROGENLYASE SUBUNIT 4"/>
    <property type="match status" value="1"/>
</dbReference>
<organism evidence="6">
    <name type="scientific">hydrothermal vent metagenome</name>
    <dbReference type="NCBI Taxonomy" id="652676"/>
    <lineage>
        <taxon>unclassified sequences</taxon>
        <taxon>metagenomes</taxon>
        <taxon>ecological metagenomes</taxon>
    </lineage>
</organism>
<evidence type="ECO:0000256" key="5">
    <source>
        <dbReference type="SAM" id="Phobius"/>
    </source>
</evidence>
<evidence type="ECO:0000256" key="2">
    <source>
        <dbReference type="ARBA" id="ARBA00022692"/>
    </source>
</evidence>
<dbReference type="InterPro" id="IPR052561">
    <property type="entry name" value="ComplexI_Subunit1"/>
</dbReference>
<keyword evidence="4 5" id="KW-0472">Membrane</keyword>
<evidence type="ECO:0000313" key="6">
    <source>
        <dbReference type="EMBL" id="VAW26040.1"/>
    </source>
</evidence>
<evidence type="ECO:0000256" key="3">
    <source>
        <dbReference type="ARBA" id="ARBA00022989"/>
    </source>
</evidence>
<feature type="transmembrane region" description="Helical" evidence="5">
    <location>
        <begin position="112"/>
        <end position="130"/>
    </location>
</feature>
<reference evidence="6" key="1">
    <citation type="submission" date="2018-06" db="EMBL/GenBank/DDBJ databases">
        <authorList>
            <person name="Zhirakovskaya E."/>
        </authorList>
    </citation>
    <scope>NUCLEOTIDE SEQUENCE</scope>
</reference>
<keyword evidence="2 5" id="KW-0812">Transmembrane</keyword>
<feature type="non-terminal residue" evidence="6">
    <location>
        <position position="1"/>
    </location>
</feature>
<protein>
    <recommendedName>
        <fullName evidence="7">NADH-quinone oxidoreductase subunit H</fullName>
    </recommendedName>
</protein>
<dbReference type="AlphaFoldDB" id="A0A3B0UAF2"/>
<dbReference type="GO" id="GO:0005886">
    <property type="term" value="C:plasma membrane"/>
    <property type="evidence" value="ECO:0007669"/>
    <property type="project" value="TreeGrafter"/>
</dbReference>
<feature type="transmembrane region" description="Helical" evidence="5">
    <location>
        <begin position="80"/>
        <end position="100"/>
    </location>
</feature>
<evidence type="ECO:0008006" key="7">
    <source>
        <dbReference type="Google" id="ProtNLM"/>
    </source>
</evidence>
<evidence type="ECO:0000256" key="1">
    <source>
        <dbReference type="ARBA" id="ARBA00004141"/>
    </source>
</evidence>
<gene>
    <name evidence="6" type="ORF">MNBD_BACTEROID07-927</name>
</gene>
<dbReference type="EMBL" id="UOET01000001">
    <property type="protein sequence ID" value="VAW26040.1"/>
    <property type="molecule type" value="Genomic_DNA"/>
</dbReference>
<dbReference type="PANTHER" id="PTHR43359:SF1">
    <property type="entry name" value="FORMATE HYDROGENLYASE SUBUNIT 4-RELATED"/>
    <property type="match status" value="1"/>
</dbReference>